<dbReference type="Proteomes" id="UP000198856">
    <property type="component" value="Unassembled WGS sequence"/>
</dbReference>
<dbReference type="PANTHER" id="PTHR43384">
    <property type="entry name" value="SEPTUM SITE-DETERMINING PROTEIN MIND HOMOLOG, CHLOROPLASTIC-RELATED"/>
    <property type="match status" value="1"/>
</dbReference>
<evidence type="ECO:0000313" key="2">
    <source>
        <dbReference type="EMBL" id="SDJ73975.1"/>
    </source>
</evidence>
<dbReference type="GO" id="GO:0016887">
    <property type="term" value="F:ATP hydrolysis activity"/>
    <property type="evidence" value="ECO:0007669"/>
    <property type="project" value="TreeGrafter"/>
</dbReference>
<dbReference type="SUPFAM" id="SSF52540">
    <property type="entry name" value="P-loop containing nucleoside triphosphate hydrolases"/>
    <property type="match status" value="1"/>
</dbReference>
<dbReference type="STRING" id="890420.SAMN05216226_108107"/>
<dbReference type="Gene3D" id="3.40.50.300">
    <property type="entry name" value="P-loop containing nucleotide triphosphate hydrolases"/>
    <property type="match status" value="1"/>
</dbReference>
<dbReference type="GO" id="GO:0005829">
    <property type="term" value="C:cytosol"/>
    <property type="evidence" value="ECO:0007669"/>
    <property type="project" value="TreeGrafter"/>
</dbReference>
<evidence type="ECO:0000259" key="1">
    <source>
        <dbReference type="Pfam" id="PF01656"/>
    </source>
</evidence>
<protein>
    <submittedName>
        <fullName evidence="2">Septum site-determining protein MinD</fullName>
    </submittedName>
</protein>
<dbReference type="Pfam" id="PF01656">
    <property type="entry name" value="CbiA"/>
    <property type="match status" value="1"/>
</dbReference>
<gene>
    <name evidence="2" type="ORF">SAMN05216226_108107</name>
</gene>
<accession>A0A1G8W8A9</accession>
<dbReference type="PANTHER" id="PTHR43384:SF10">
    <property type="entry name" value="ATPASE INVOLVED IN CHROMOSOME PARTITIONING, PARA_MIND FAMILY"/>
    <property type="match status" value="1"/>
</dbReference>
<dbReference type="GO" id="GO:0005524">
    <property type="term" value="F:ATP binding"/>
    <property type="evidence" value="ECO:0007669"/>
    <property type="project" value="TreeGrafter"/>
</dbReference>
<reference evidence="2 3" key="1">
    <citation type="submission" date="2016-10" db="EMBL/GenBank/DDBJ databases">
        <authorList>
            <person name="de Groot N.N."/>
        </authorList>
    </citation>
    <scope>NUCLEOTIDE SEQUENCE [LARGE SCALE GENOMIC DNA]</scope>
    <source>
        <strain evidence="2 3">IBRC-M10015</strain>
    </source>
</reference>
<proteinExistence type="predicted"/>
<evidence type="ECO:0000313" key="3">
    <source>
        <dbReference type="Proteomes" id="UP000198856"/>
    </source>
</evidence>
<dbReference type="OrthoDB" id="238619at2157"/>
<dbReference type="RefSeq" id="WP_092702390.1">
    <property type="nucleotide sequence ID" value="NZ_FNFC01000008.1"/>
</dbReference>
<dbReference type="GO" id="GO:0051782">
    <property type="term" value="P:negative regulation of cell division"/>
    <property type="evidence" value="ECO:0007669"/>
    <property type="project" value="TreeGrafter"/>
</dbReference>
<dbReference type="InterPro" id="IPR027417">
    <property type="entry name" value="P-loop_NTPase"/>
</dbReference>
<dbReference type="GO" id="GO:0009898">
    <property type="term" value="C:cytoplasmic side of plasma membrane"/>
    <property type="evidence" value="ECO:0007669"/>
    <property type="project" value="TreeGrafter"/>
</dbReference>
<keyword evidence="3" id="KW-1185">Reference proteome</keyword>
<dbReference type="InterPro" id="IPR002586">
    <property type="entry name" value="CobQ/CobB/MinD/ParA_Nub-bd_dom"/>
</dbReference>
<dbReference type="EMBL" id="FNFC01000008">
    <property type="protein sequence ID" value="SDJ73975.1"/>
    <property type="molecule type" value="Genomic_DNA"/>
</dbReference>
<sequence length="226" mass="23836">MLAIAGGKGGCGKTTTTLGLAAALGRRGAEPLVIDGDCDMPDVHHRLDMPRGDGVDALARGRPLRAVATGADSLPGVHVVQGGRRRALDTALGRARQWDGPILVDCGAGTNPDAVTPLRHAERAVVVSTNQPQCIEDAETTRQIARRLSTTVTGVVVRRSDPETTGGRAGAPRSRLRPEWTVLGEIPSVDAPLEDDQVTDVFQTVAASVYPPGSTGEPRRRTYRGR</sequence>
<dbReference type="InterPro" id="IPR050625">
    <property type="entry name" value="ParA/MinD_ATPase"/>
</dbReference>
<organism evidence="2 3">
    <name type="scientific">Halovenus aranensis</name>
    <dbReference type="NCBI Taxonomy" id="890420"/>
    <lineage>
        <taxon>Archaea</taxon>
        <taxon>Methanobacteriati</taxon>
        <taxon>Methanobacteriota</taxon>
        <taxon>Stenosarchaea group</taxon>
        <taxon>Halobacteria</taxon>
        <taxon>Halobacteriales</taxon>
        <taxon>Haloarculaceae</taxon>
        <taxon>Halovenus</taxon>
    </lineage>
</organism>
<dbReference type="AlphaFoldDB" id="A0A1G8W8A9"/>
<feature type="domain" description="CobQ/CobB/MinD/ParA nucleotide binding" evidence="1">
    <location>
        <begin position="2"/>
        <end position="189"/>
    </location>
</feature>
<name>A0A1G8W8A9_9EURY</name>